<comment type="caution">
    <text evidence="2">The sequence shown here is derived from an EMBL/GenBank/DDBJ whole genome shotgun (WGS) entry which is preliminary data.</text>
</comment>
<dbReference type="OrthoDB" id="32974at2"/>
<dbReference type="Gene3D" id="3.40.50.1010">
    <property type="entry name" value="5'-nuclease"/>
    <property type="match status" value="1"/>
</dbReference>
<dbReference type="CDD" id="cd18683">
    <property type="entry name" value="PIN_VapC-like"/>
    <property type="match status" value="1"/>
</dbReference>
<dbReference type="PANTHER" id="PTHR39664:SF2">
    <property type="entry name" value="NUCLEIC ACID-BINDING PROTEIN, CONTAINING PIN DOMAIN-RELATED"/>
    <property type="match status" value="1"/>
</dbReference>
<evidence type="ECO:0000313" key="3">
    <source>
        <dbReference type="Proteomes" id="UP000290253"/>
    </source>
</evidence>
<keyword evidence="3" id="KW-1185">Reference proteome</keyword>
<name>A0A4Q1S8Q7_9BACT</name>
<dbReference type="AlphaFoldDB" id="A0A4Q1S8Q7"/>
<dbReference type="Proteomes" id="UP000290253">
    <property type="component" value="Unassembled WGS sequence"/>
</dbReference>
<dbReference type="RefSeq" id="WP_129209923.1">
    <property type="nucleotide sequence ID" value="NZ_BMGU01000002.1"/>
</dbReference>
<evidence type="ECO:0000313" key="2">
    <source>
        <dbReference type="EMBL" id="RXS93380.1"/>
    </source>
</evidence>
<proteinExistence type="predicted"/>
<organism evidence="2 3">
    <name type="scientific">Silvibacterium dinghuense</name>
    <dbReference type="NCBI Taxonomy" id="1560006"/>
    <lineage>
        <taxon>Bacteria</taxon>
        <taxon>Pseudomonadati</taxon>
        <taxon>Acidobacteriota</taxon>
        <taxon>Terriglobia</taxon>
        <taxon>Terriglobales</taxon>
        <taxon>Acidobacteriaceae</taxon>
        <taxon>Silvibacterium</taxon>
    </lineage>
</organism>
<accession>A0A4Q1S8Q7</accession>
<feature type="domain" description="PIN" evidence="1">
    <location>
        <begin position="6"/>
        <end position="114"/>
    </location>
</feature>
<dbReference type="Pfam" id="PF01850">
    <property type="entry name" value="PIN"/>
    <property type="match status" value="1"/>
</dbReference>
<dbReference type="EMBL" id="SDMK01000005">
    <property type="protein sequence ID" value="RXS93380.1"/>
    <property type="molecule type" value="Genomic_DNA"/>
</dbReference>
<reference evidence="2 3" key="1">
    <citation type="journal article" date="2016" name="Int. J. Syst. Evol. Microbiol.">
        <title>Acidipila dinghuensis sp. nov., an acidobacterium isolated from forest soil.</title>
        <authorList>
            <person name="Jiang Y.W."/>
            <person name="Wang J."/>
            <person name="Chen M.H."/>
            <person name="Lv Y.Y."/>
            <person name="Qiu L.H."/>
        </authorList>
    </citation>
    <scope>NUCLEOTIDE SEQUENCE [LARGE SCALE GENOMIC DNA]</scope>
    <source>
        <strain evidence="2 3">DHOF10</strain>
    </source>
</reference>
<protein>
    <submittedName>
        <fullName evidence="2">PIN domain-containing protein</fullName>
    </submittedName>
</protein>
<dbReference type="InterPro" id="IPR002716">
    <property type="entry name" value="PIN_dom"/>
</dbReference>
<evidence type="ECO:0000259" key="1">
    <source>
        <dbReference type="Pfam" id="PF01850"/>
    </source>
</evidence>
<dbReference type="PANTHER" id="PTHR39664">
    <property type="match status" value="1"/>
</dbReference>
<sequence length="131" mass="14514">MKINADTNVLLRLFLQDDPAQEEISLRLMKDAEEIFMTVPALCEVAWVVSKGYKLPRHVLIAFFETLLHTRGVVMDERAVQSGIEMLKAGGDFADGAIADLGYQRGATFVSFDLQAVARLKAMKLPAMLAE</sequence>
<dbReference type="InterPro" id="IPR029060">
    <property type="entry name" value="PIN-like_dom_sf"/>
</dbReference>
<gene>
    <name evidence="2" type="ORF">ESZ00_18705</name>
</gene>
<dbReference type="SUPFAM" id="SSF88723">
    <property type="entry name" value="PIN domain-like"/>
    <property type="match status" value="1"/>
</dbReference>